<comment type="caution">
    <text evidence="1">The sequence shown here is derived from an EMBL/GenBank/DDBJ whole genome shotgun (WGS) entry which is preliminary data.</text>
</comment>
<evidence type="ECO:0000313" key="2">
    <source>
        <dbReference type="Proteomes" id="UP001362999"/>
    </source>
</evidence>
<keyword evidence="2" id="KW-1185">Reference proteome</keyword>
<evidence type="ECO:0000313" key="1">
    <source>
        <dbReference type="EMBL" id="KAK7024957.1"/>
    </source>
</evidence>
<protein>
    <recommendedName>
        <fullName evidence="3">BTB domain-containing protein</fullName>
    </recommendedName>
</protein>
<evidence type="ECO:0008006" key="3">
    <source>
        <dbReference type="Google" id="ProtNLM"/>
    </source>
</evidence>
<sequence length="276" mass="31338">MLDSPQYFESPPASPPALTARDQDYYFKNITFQVENRIFNVPRYHFERTSEVFAGMFSLPSGDSVSLEGQTDTNPVVLEGKNCADFQALLKVLYPLDLEQFVNNQAQWMTTDEWISVLKLSTEWRFLGARKLAIQNLDGRGEIGSVQRVMLARQYDIAPWLRDAYMDLARRKQTMSPEEAQIVGWETAYRLGLAREKALDTRLTDVQRELGYVQGELEGYNYRPSFAAPDYIPVFGEAAPEPSVTPLPPVATVETHVQDSFAEEFRLAELASSAFE</sequence>
<organism evidence="1 2">
    <name type="scientific">Favolaschia claudopus</name>
    <dbReference type="NCBI Taxonomy" id="2862362"/>
    <lineage>
        <taxon>Eukaryota</taxon>
        <taxon>Fungi</taxon>
        <taxon>Dikarya</taxon>
        <taxon>Basidiomycota</taxon>
        <taxon>Agaricomycotina</taxon>
        <taxon>Agaricomycetes</taxon>
        <taxon>Agaricomycetidae</taxon>
        <taxon>Agaricales</taxon>
        <taxon>Marasmiineae</taxon>
        <taxon>Mycenaceae</taxon>
        <taxon>Favolaschia</taxon>
    </lineage>
</organism>
<dbReference type="InterPro" id="IPR011333">
    <property type="entry name" value="SKP1/BTB/POZ_sf"/>
</dbReference>
<gene>
    <name evidence="1" type="ORF">R3P38DRAFT_1055576</name>
</gene>
<proteinExistence type="predicted"/>
<dbReference type="Gene3D" id="3.30.710.10">
    <property type="entry name" value="Potassium Channel Kv1.1, Chain A"/>
    <property type="match status" value="1"/>
</dbReference>
<reference evidence="1 2" key="1">
    <citation type="journal article" date="2024" name="J Genomics">
        <title>Draft genome sequencing and assembly of Favolaschia claudopus CIRM-BRFM 2984 isolated from oak limbs.</title>
        <authorList>
            <person name="Navarro D."/>
            <person name="Drula E."/>
            <person name="Chaduli D."/>
            <person name="Cazenave R."/>
            <person name="Ahrendt S."/>
            <person name="Wang J."/>
            <person name="Lipzen A."/>
            <person name="Daum C."/>
            <person name="Barry K."/>
            <person name="Grigoriev I.V."/>
            <person name="Favel A."/>
            <person name="Rosso M.N."/>
            <person name="Martin F."/>
        </authorList>
    </citation>
    <scope>NUCLEOTIDE SEQUENCE [LARGE SCALE GENOMIC DNA]</scope>
    <source>
        <strain evidence="1 2">CIRM-BRFM 2984</strain>
    </source>
</reference>
<name>A0AAW0BFU4_9AGAR</name>
<dbReference type="SUPFAM" id="SSF54695">
    <property type="entry name" value="POZ domain"/>
    <property type="match status" value="1"/>
</dbReference>
<dbReference type="AlphaFoldDB" id="A0AAW0BFU4"/>
<accession>A0AAW0BFU4</accession>
<dbReference type="EMBL" id="JAWWNJ010000034">
    <property type="protein sequence ID" value="KAK7024957.1"/>
    <property type="molecule type" value="Genomic_DNA"/>
</dbReference>
<dbReference type="Proteomes" id="UP001362999">
    <property type="component" value="Unassembled WGS sequence"/>
</dbReference>